<evidence type="ECO:0000256" key="1">
    <source>
        <dbReference type="SAM" id="MobiDB-lite"/>
    </source>
</evidence>
<dbReference type="Proteomes" id="UP000050424">
    <property type="component" value="Unassembled WGS sequence"/>
</dbReference>
<sequence length="358" mass="40007">MPLYRRPALRRPDESPTRGARNDSPREVLFDSPAHDPRDPFRPKNCLHCRSYGSGFRIDGYVCNSCIYLIKQETRRVFEMAALGYCAGSCGGNLSDNERLSHLYICRECGGGRDRHVSTQAERGTAELMLWTRLRNDHDAYTQRQFAQMIVEKCANLHCRKPMPDQDVYNHPAGPGRRFLYCPKCRNDEMEKSGNWDLAMWTIDGPRSPSELDPNVPRFRNGGPSSRAFAPGDPFGSVRQEPPAPFLQRPPVPFTRESPVPDNASEASTIRLSPDPSLSWYGVSTDASMDSSGDVAMLTNPPDQAEAPGRGLLGPTAPFINAARDRFESHIESFENATGRGARPRPDNLFFGLPDTNF</sequence>
<evidence type="ECO:0008006" key="4">
    <source>
        <dbReference type="Google" id="ProtNLM"/>
    </source>
</evidence>
<feature type="compositionally biased region" description="Pro residues" evidence="1">
    <location>
        <begin position="242"/>
        <end position="251"/>
    </location>
</feature>
<dbReference type="AlphaFoldDB" id="A0A0P7B4C3"/>
<feature type="region of interest" description="Disordered" evidence="1">
    <location>
        <begin position="1"/>
        <end position="36"/>
    </location>
</feature>
<evidence type="ECO:0000313" key="2">
    <source>
        <dbReference type="EMBL" id="KPM35549.1"/>
    </source>
</evidence>
<accession>A0A0P7B4C3</accession>
<name>A0A0P7B4C3_9HYPO</name>
<comment type="caution">
    <text evidence="2">The sequence shown here is derived from an EMBL/GenBank/DDBJ whole genome shotgun (WGS) entry which is preliminary data.</text>
</comment>
<organism evidence="2 3">
    <name type="scientific">Neonectria ditissima</name>
    <dbReference type="NCBI Taxonomy" id="78410"/>
    <lineage>
        <taxon>Eukaryota</taxon>
        <taxon>Fungi</taxon>
        <taxon>Dikarya</taxon>
        <taxon>Ascomycota</taxon>
        <taxon>Pezizomycotina</taxon>
        <taxon>Sordariomycetes</taxon>
        <taxon>Hypocreomycetidae</taxon>
        <taxon>Hypocreales</taxon>
        <taxon>Nectriaceae</taxon>
        <taxon>Neonectria</taxon>
    </lineage>
</organism>
<evidence type="ECO:0000313" key="3">
    <source>
        <dbReference type="Proteomes" id="UP000050424"/>
    </source>
</evidence>
<gene>
    <name evidence="2" type="ORF">AK830_g11016</name>
</gene>
<dbReference type="EMBL" id="LKCW01000246">
    <property type="protein sequence ID" value="KPM35549.1"/>
    <property type="molecule type" value="Genomic_DNA"/>
</dbReference>
<feature type="compositionally biased region" description="Basic and acidic residues" evidence="1">
    <location>
        <begin position="10"/>
        <end position="36"/>
    </location>
</feature>
<feature type="region of interest" description="Disordered" evidence="1">
    <location>
        <begin position="207"/>
        <end position="251"/>
    </location>
</feature>
<keyword evidence="3" id="KW-1185">Reference proteome</keyword>
<feature type="region of interest" description="Disordered" evidence="1">
    <location>
        <begin position="336"/>
        <end position="358"/>
    </location>
</feature>
<reference evidence="2 3" key="1">
    <citation type="submission" date="2015-09" db="EMBL/GenBank/DDBJ databases">
        <title>Draft genome of a European isolate of the apple canker pathogen Neonectria ditissima.</title>
        <authorList>
            <person name="Gomez-Cortecero A."/>
            <person name="Harrison R.J."/>
            <person name="Armitage A.D."/>
        </authorList>
    </citation>
    <scope>NUCLEOTIDE SEQUENCE [LARGE SCALE GENOMIC DNA]</scope>
    <source>
        <strain evidence="2 3">R09/05</strain>
    </source>
</reference>
<proteinExistence type="predicted"/>
<protein>
    <recommendedName>
        <fullName evidence="4">Stc1 domain-containing protein</fullName>
    </recommendedName>
</protein>